<evidence type="ECO:0000313" key="2">
    <source>
        <dbReference type="Proteomes" id="UP000266673"/>
    </source>
</evidence>
<organism evidence="1 2">
    <name type="scientific">Gigaspora rosea</name>
    <dbReference type="NCBI Taxonomy" id="44941"/>
    <lineage>
        <taxon>Eukaryota</taxon>
        <taxon>Fungi</taxon>
        <taxon>Fungi incertae sedis</taxon>
        <taxon>Mucoromycota</taxon>
        <taxon>Glomeromycotina</taxon>
        <taxon>Glomeromycetes</taxon>
        <taxon>Diversisporales</taxon>
        <taxon>Gigasporaceae</taxon>
        <taxon>Gigaspora</taxon>
    </lineage>
</organism>
<dbReference type="Proteomes" id="UP000266673">
    <property type="component" value="Unassembled WGS sequence"/>
</dbReference>
<dbReference type="EMBL" id="QKWP01001226">
    <property type="protein sequence ID" value="RIB10641.1"/>
    <property type="molecule type" value="Genomic_DNA"/>
</dbReference>
<evidence type="ECO:0000313" key="1">
    <source>
        <dbReference type="EMBL" id="RIB10641.1"/>
    </source>
</evidence>
<name>A0A397UMD9_9GLOM</name>
<comment type="caution">
    <text evidence="1">The sequence shown here is derived from an EMBL/GenBank/DDBJ whole genome shotgun (WGS) entry which is preliminary data.</text>
</comment>
<dbReference type="InterPro" id="IPR011990">
    <property type="entry name" value="TPR-like_helical_dom_sf"/>
</dbReference>
<proteinExistence type="predicted"/>
<dbReference type="OrthoDB" id="2384430at2759"/>
<protein>
    <submittedName>
        <fullName evidence="1">Uncharacterized protein</fullName>
    </submittedName>
</protein>
<accession>A0A397UMD9</accession>
<gene>
    <name evidence="1" type="ORF">C2G38_2205586</name>
</gene>
<dbReference type="SUPFAM" id="SSF81901">
    <property type="entry name" value="HCP-like"/>
    <property type="match status" value="1"/>
</dbReference>
<keyword evidence="2" id="KW-1185">Reference proteome</keyword>
<dbReference type="AlphaFoldDB" id="A0A397UMD9"/>
<dbReference type="Gene3D" id="1.25.40.10">
    <property type="entry name" value="Tetratricopeptide repeat domain"/>
    <property type="match status" value="1"/>
</dbReference>
<reference evidence="1 2" key="1">
    <citation type="submission" date="2018-06" db="EMBL/GenBank/DDBJ databases">
        <title>Comparative genomics reveals the genomic features of Rhizophagus irregularis, R. cerebriforme, R. diaphanum and Gigaspora rosea, and their symbiotic lifestyle signature.</title>
        <authorList>
            <person name="Morin E."/>
            <person name="San Clemente H."/>
            <person name="Chen E.C.H."/>
            <person name="De La Providencia I."/>
            <person name="Hainaut M."/>
            <person name="Kuo A."/>
            <person name="Kohler A."/>
            <person name="Murat C."/>
            <person name="Tang N."/>
            <person name="Roy S."/>
            <person name="Loubradou J."/>
            <person name="Henrissat B."/>
            <person name="Grigoriev I.V."/>
            <person name="Corradi N."/>
            <person name="Roux C."/>
            <person name="Martin F.M."/>
        </authorList>
    </citation>
    <scope>NUCLEOTIDE SEQUENCE [LARGE SCALE GENOMIC DNA]</scope>
    <source>
        <strain evidence="1 2">DAOM 194757</strain>
    </source>
</reference>
<sequence>MNFYLLRKNSNDPNISKVNSSKSPCVDETYELEYFYLHKINVEKDEYKAFDQFEKSANMGHTEGINCLGYYYEYGIEVKKNKN</sequence>